<keyword evidence="2" id="KW-1185">Reference proteome</keyword>
<organism evidence="1 2">
    <name type="scientific">Melastoma candidum</name>
    <dbReference type="NCBI Taxonomy" id="119954"/>
    <lineage>
        <taxon>Eukaryota</taxon>
        <taxon>Viridiplantae</taxon>
        <taxon>Streptophyta</taxon>
        <taxon>Embryophyta</taxon>
        <taxon>Tracheophyta</taxon>
        <taxon>Spermatophyta</taxon>
        <taxon>Magnoliopsida</taxon>
        <taxon>eudicotyledons</taxon>
        <taxon>Gunneridae</taxon>
        <taxon>Pentapetalae</taxon>
        <taxon>rosids</taxon>
        <taxon>malvids</taxon>
        <taxon>Myrtales</taxon>
        <taxon>Melastomataceae</taxon>
        <taxon>Melastomatoideae</taxon>
        <taxon>Melastomateae</taxon>
        <taxon>Melastoma</taxon>
    </lineage>
</organism>
<protein>
    <submittedName>
        <fullName evidence="1">Uncharacterized protein</fullName>
    </submittedName>
</protein>
<dbReference type="Proteomes" id="UP001057402">
    <property type="component" value="Chromosome 4"/>
</dbReference>
<gene>
    <name evidence="1" type="ORF">MLD38_013099</name>
</gene>
<dbReference type="EMBL" id="CM042883">
    <property type="protein sequence ID" value="KAI4375199.1"/>
    <property type="molecule type" value="Genomic_DNA"/>
</dbReference>
<name>A0ACB9RC43_9MYRT</name>
<comment type="caution">
    <text evidence="1">The sequence shown here is derived from an EMBL/GenBank/DDBJ whole genome shotgun (WGS) entry which is preliminary data.</text>
</comment>
<proteinExistence type="predicted"/>
<evidence type="ECO:0000313" key="1">
    <source>
        <dbReference type="EMBL" id="KAI4375199.1"/>
    </source>
</evidence>
<sequence length="87" mass="9475">MAPEANPGALRSSSFPGEVNTTRKGGGASVSVPRDSASLVFRNLDADDFRHPLDKQNTLIKGDPWVERSRKGSARIYDRASHASQEH</sequence>
<evidence type="ECO:0000313" key="2">
    <source>
        <dbReference type="Proteomes" id="UP001057402"/>
    </source>
</evidence>
<reference evidence="2" key="1">
    <citation type="journal article" date="2023" name="Front. Plant Sci.">
        <title>Chromosomal-level genome assembly of Melastoma candidum provides insights into trichome evolution.</title>
        <authorList>
            <person name="Zhong Y."/>
            <person name="Wu W."/>
            <person name="Sun C."/>
            <person name="Zou P."/>
            <person name="Liu Y."/>
            <person name="Dai S."/>
            <person name="Zhou R."/>
        </authorList>
    </citation>
    <scope>NUCLEOTIDE SEQUENCE [LARGE SCALE GENOMIC DNA]</scope>
</reference>
<accession>A0ACB9RC43</accession>